<evidence type="ECO:0000313" key="7">
    <source>
        <dbReference type="Proteomes" id="UP000182840"/>
    </source>
</evidence>
<dbReference type="Pfam" id="PF21274">
    <property type="entry name" value="Rng_hyd_C"/>
    <property type="match status" value="1"/>
</dbReference>
<evidence type="ECO:0000256" key="1">
    <source>
        <dbReference type="ARBA" id="ARBA00001974"/>
    </source>
</evidence>
<dbReference type="Pfam" id="PF01494">
    <property type="entry name" value="FAD_binding_3"/>
    <property type="match status" value="1"/>
</dbReference>
<name>A0A1L3SQG3_9HYPH</name>
<dbReference type="STRING" id="1670800.BSQ44_09950"/>
<dbReference type="Gene3D" id="3.40.30.120">
    <property type="match status" value="1"/>
</dbReference>
<evidence type="ECO:0000256" key="3">
    <source>
        <dbReference type="ARBA" id="ARBA00022827"/>
    </source>
</evidence>
<dbReference type="GO" id="GO:0016709">
    <property type="term" value="F:oxidoreductase activity, acting on paired donors, with incorporation or reduction of molecular oxygen, NAD(P)H as one donor, and incorporation of one atom of oxygen"/>
    <property type="evidence" value="ECO:0007669"/>
    <property type="project" value="UniProtKB-ARBA"/>
</dbReference>
<organism evidence="6 7">
    <name type="scientific">Aquibium oceanicum</name>
    <dbReference type="NCBI Taxonomy" id="1670800"/>
    <lineage>
        <taxon>Bacteria</taxon>
        <taxon>Pseudomonadati</taxon>
        <taxon>Pseudomonadota</taxon>
        <taxon>Alphaproteobacteria</taxon>
        <taxon>Hyphomicrobiales</taxon>
        <taxon>Phyllobacteriaceae</taxon>
        <taxon>Aquibium</taxon>
    </lineage>
</organism>
<comment type="cofactor">
    <cofactor evidence="1">
        <name>FAD</name>
        <dbReference type="ChEBI" id="CHEBI:57692"/>
    </cofactor>
</comment>
<accession>A0A1L3SQG3</accession>
<dbReference type="InterPro" id="IPR036188">
    <property type="entry name" value="FAD/NAD-bd_sf"/>
</dbReference>
<dbReference type="SUPFAM" id="SSF51905">
    <property type="entry name" value="FAD/NAD(P)-binding domain"/>
    <property type="match status" value="1"/>
</dbReference>
<dbReference type="PRINTS" id="PR00420">
    <property type="entry name" value="RNGMNOXGNASE"/>
</dbReference>
<evidence type="ECO:0000313" key="6">
    <source>
        <dbReference type="EMBL" id="APH71653.1"/>
    </source>
</evidence>
<keyword evidence="3" id="KW-0274">FAD</keyword>
<dbReference type="RefSeq" id="WP_072603552.1">
    <property type="nucleotide sequence ID" value="NZ_CP018171.1"/>
</dbReference>
<feature type="domain" description="FAD-binding" evidence="5">
    <location>
        <begin position="5"/>
        <end position="360"/>
    </location>
</feature>
<keyword evidence="7" id="KW-1185">Reference proteome</keyword>
<protein>
    <recommendedName>
        <fullName evidence="5">FAD-binding domain-containing protein</fullName>
    </recommendedName>
</protein>
<evidence type="ECO:0000256" key="2">
    <source>
        <dbReference type="ARBA" id="ARBA00022630"/>
    </source>
</evidence>
<feature type="region of interest" description="Disordered" evidence="4">
    <location>
        <begin position="96"/>
        <end position="119"/>
    </location>
</feature>
<sequence length="579" mass="62890">MERKKVDVAVIGAGPVGLTAAHLLRKLGISSIVFERNPSTSFHPRGHVVNARTMEIFRQIGVEAGIGDVSLPIRQHAGIGFMTSLAGEEIGVIWTRQGGKPTPQELSSSPSLKRSCPQDEVEPVLREALERDSPADTLRFGHEITQISQQDDAVRLRWTATDNREGEVKARFVIAADGARSFVREALGIGMSGGSMGQQIGVYFKADLSHWLRERPYLLWWIYNARTTGVFISLDGRTRWTYNFAYGQEESRSDFTPERCQDIIRAAVGADDVEIDIQSIMPWRMQARVADRFEVGNVFLAGDACHPLPPTGGQGMNTGVADVHNLVWKIAQVLSGSAPRELLSTYEPERRPVGTFNVEQSKRNAEKMARSGLAGMLANDENVSSKIEGPEGGAVRERLALEIPKQREHFDYPGQNLGVAYESAIIVGDGTPPVPLTIETYTPSARPGSRAPHVWLMQGDRTMSSLDLFDYSGFTLLAGQDGRPWTDAFAAVSTRMGLRGAAYQIGAPGHPTPQDVDWLELYGLSASGAVLVRPDGHVAWRSRAAVSDPVAALEEALRVALGFTIQPATAAPGASGGTD</sequence>
<dbReference type="Proteomes" id="UP000182840">
    <property type="component" value="Chromosome"/>
</dbReference>
<keyword evidence="2" id="KW-0285">Flavoprotein</keyword>
<evidence type="ECO:0000259" key="5">
    <source>
        <dbReference type="Pfam" id="PF01494"/>
    </source>
</evidence>
<dbReference type="PANTHER" id="PTHR43004:SF19">
    <property type="entry name" value="BINDING MONOOXYGENASE, PUTATIVE (JCVI)-RELATED"/>
    <property type="match status" value="1"/>
</dbReference>
<reference evidence="7" key="1">
    <citation type="submission" date="2016-11" db="EMBL/GenBank/DDBJ databases">
        <title>Mesorhizobium oceanicum sp. nov., isolated from deep seawater in South China Sea.</title>
        <authorList>
            <person name="Fu G.-Y."/>
        </authorList>
    </citation>
    <scope>NUCLEOTIDE SEQUENCE [LARGE SCALE GENOMIC DNA]</scope>
    <source>
        <strain evidence="7">B7</strain>
    </source>
</reference>
<evidence type="ECO:0000256" key="4">
    <source>
        <dbReference type="SAM" id="MobiDB-lite"/>
    </source>
</evidence>
<dbReference type="OrthoDB" id="9791689at2"/>
<dbReference type="EMBL" id="CP018171">
    <property type="protein sequence ID" value="APH71653.1"/>
    <property type="molecule type" value="Genomic_DNA"/>
</dbReference>
<dbReference type="GO" id="GO:0071949">
    <property type="term" value="F:FAD binding"/>
    <property type="evidence" value="ECO:0007669"/>
    <property type="project" value="InterPro"/>
</dbReference>
<dbReference type="KEGG" id="meso:BSQ44_09950"/>
<dbReference type="InterPro" id="IPR050641">
    <property type="entry name" value="RIFMO-like"/>
</dbReference>
<dbReference type="PANTHER" id="PTHR43004">
    <property type="entry name" value="TRK SYSTEM POTASSIUM UPTAKE PROTEIN"/>
    <property type="match status" value="1"/>
</dbReference>
<dbReference type="Gene3D" id="3.30.9.10">
    <property type="entry name" value="D-Amino Acid Oxidase, subunit A, domain 2"/>
    <property type="match status" value="1"/>
</dbReference>
<dbReference type="Gene3D" id="3.50.50.60">
    <property type="entry name" value="FAD/NAD(P)-binding domain"/>
    <property type="match status" value="1"/>
</dbReference>
<proteinExistence type="predicted"/>
<dbReference type="InterPro" id="IPR002938">
    <property type="entry name" value="FAD-bd"/>
</dbReference>
<dbReference type="AlphaFoldDB" id="A0A1L3SQG3"/>
<gene>
    <name evidence="6" type="ORF">BSQ44_09950</name>
</gene>